<organism evidence="2 3">
    <name type="scientific">Durusdinium trenchii</name>
    <dbReference type="NCBI Taxonomy" id="1381693"/>
    <lineage>
        <taxon>Eukaryota</taxon>
        <taxon>Sar</taxon>
        <taxon>Alveolata</taxon>
        <taxon>Dinophyceae</taxon>
        <taxon>Suessiales</taxon>
        <taxon>Symbiodiniaceae</taxon>
        <taxon>Durusdinium</taxon>
    </lineage>
</organism>
<dbReference type="InterPro" id="IPR050273">
    <property type="entry name" value="GppA/Ppx_hydrolase"/>
</dbReference>
<sequence length="304" mass="32991">MSRCLRAAFDIGSGATKLMVAEVEKGKVMKELFAKEIPVSFAIDWKQSSDGNLSEAIQEEGLSVLRQLVGECERLRVPREAARCAIATEVFRKAGNGAGYLEKVLKELALPVRVLSQHEEAEVGFRTALALADVPNVICWDSGGASFQITMRGDDGLQGPKPGILTSSSTFDLPGYLGGLGTGVVTSICVEEVQKRTMAPKVTPNPVDSKAADELVVALKTRLDVVPSWLKQSVVTAIGGPNSMFCVAFEALGKRQYRPSEIREVLKSVVDQTDEELSSRAFCQGRSCVSHRATLYPRSHCFWP</sequence>
<gene>
    <name evidence="2" type="ORF">CCMP2556_LOCUS41376</name>
</gene>
<name>A0ABP0QAC3_9DINO</name>
<dbReference type="Pfam" id="PF02541">
    <property type="entry name" value="Ppx-GppA"/>
    <property type="match status" value="1"/>
</dbReference>
<dbReference type="Proteomes" id="UP001642484">
    <property type="component" value="Unassembled WGS sequence"/>
</dbReference>
<evidence type="ECO:0000313" key="2">
    <source>
        <dbReference type="EMBL" id="CAK9085200.1"/>
    </source>
</evidence>
<keyword evidence="3" id="KW-1185">Reference proteome</keyword>
<reference evidence="2 3" key="1">
    <citation type="submission" date="2024-02" db="EMBL/GenBank/DDBJ databases">
        <authorList>
            <person name="Chen Y."/>
            <person name="Shah S."/>
            <person name="Dougan E. K."/>
            <person name="Thang M."/>
            <person name="Chan C."/>
        </authorList>
    </citation>
    <scope>NUCLEOTIDE SEQUENCE [LARGE SCALE GENOMIC DNA]</scope>
</reference>
<dbReference type="EMBL" id="CAXAMN010024273">
    <property type="protein sequence ID" value="CAK9085200.1"/>
    <property type="molecule type" value="Genomic_DNA"/>
</dbReference>
<protein>
    <recommendedName>
        <fullName evidence="1">Ppx/GppA phosphatase N-terminal domain-containing protein</fullName>
    </recommendedName>
</protein>
<dbReference type="PANTHER" id="PTHR30005:SF0">
    <property type="entry name" value="RETROGRADE REGULATION PROTEIN 2"/>
    <property type="match status" value="1"/>
</dbReference>
<feature type="domain" description="Ppx/GppA phosphatase N-terminal" evidence="1">
    <location>
        <begin position="20"/>
        <end position="150"/>
    </location>
</feature>
<evidence type="ECO:0000259" key="1">
    <source>
        <dbReference type="Pfam" id="PF02541"/>
    </source>
</evidence>
<comment type="caution">
    <text evidence="2">The sequence shown here is derived from an EMBL/GenBank/DDBJ whole genome shotgun (WGS) entry which is preliminary data.</text>
</comment>
<evidence type="ECO:0000313" key="3">
    <source>
        <dbReference type="Proteomes" id="UP001642484"/>
    </source>
</evidence>
<dbReference type="Gene3D" id="3.30.420.40">
    <property type="match status" value="1"/>
</dbReference>
<dbReference type="PANTHER" id="PTHR30005">
    <property type="entry name" value="EXOPOLYPHOSPHATASE"/>
    <property type="match status" value="1"/>
</dbReference>
<dbReference type="InterPro" id="IPR003695">
    <property type="entry name" value="Ppx_GppA_N"/>
</dbReference>
<accession>A0ABP0QAC3</accession>
<dbReference type="InterPro" id="IPR043129">
    <property type="entry name" value="ATPase_NBD"/>
</dbReference>
<dbReference type="SUPFAM" id="SSF53067">
    <property type="entry name" value="Actin-like ATPase domain"/>
    <property type="match status" value="1"/>
</dbReference>
<proteinExistence type="predicted"/>